<keyword evidence="3" id="KW-1185">Reference proteome</keyword>
<protein>
    <submittedName>
        <fullName evidence="2">Uncharacterized protein</fullName>
    </submittedName>
</protein>
<evidence type="ECO:0000313" key="2">
    <source>
        <dbReference type="EMBL" id="KAG2186521.1"/>
    </source>
</evidence>
<dbReference type="AlphaFoldDB" id="A0A8H7Q659"/>
<dbReference type="Proteomes" id="UP000612746">
    <property type="component" value="Unassembled WGS sequence"/>
</dbReference>
<gene>
    <name evidence="2" type="ORF">INT44_002743</name>
</gene>
<comment type="caution">
    <text evidence="2">The sequence shown here is derived from an EMBL/GenBank/DDBJ whole genome shotgun (WGS) entry which is preliminary data.</text>
</comment>
<keyword evidence="1" id="KW-0472">Membrane</keyword>
<evidence type="ECO:0000256" key="1">
    <source>
        <dbReference type="SAM" id="Phobius"/>
    </source>
</evidence>
<dbReference type="OrthoDB" id="2398136at2759"/>
<name>A0A8H7Q659_9FUNG</name>
<feature type="transmembrane region" description="Helical" evidence="1">
    <location>
        <begin position="263"/>
        <end position="283"/>
    </location>
</feature>
<reference evidence="2" key="1">
    <citation type="submission" date="2020-12" db="EMBL/GenBank/DDBJ databases">
        <title>Metabolic potential, ecology and presence of endohyphal bacteria is reflected in genomic diversity of Mucoromycotina.</title>
        <authorList>
            <person name="Muszewska A."/>
            <person name="Okrasinska A."/>
            <person name="Steczkiewicz K."/>
            <person name="Drgas O."/>
            <person name="Orlowska M."/>
            <person name="Perlinska-Lenart U."/>
            <person name="Aleksandrzak-Piekarczyk T."/>
            <person name="Szatraj K."/>
            <person name="Zielenkiewicz U."/>
            <person name="Pilsyk S."/>
            <person name="Malc E."/>
            <person name="Mieczkowski P."/>
            <person name="Kruszewska J.S."/>
            <person name="Biernat P."/>
            <person name="Pawlowska J."/>
        </authorList>
    </citation>
    <scope>NUCLEOTIDE SEQUENCE</scope>
    <source>
        <strain evidence="2">WA0000051536</strain>
    </source>
</reference>
<keyword evidence="1" id="KW-1133">Transmembrane helix</keyword>
<feature type="transmembrane region" description="Helical" evidence="1">
    <location>
        <begin position="163"/>
        <end position="182"/>
    </location>
</feature>
<accession>A0A8H7Q659</accession>
<proteinExistence type="predicted"/>
<keyword evidence="1" id="KW-0812">Transmembrane</keyword>
<feature type="transmembrane region" description="Helical" evidence="1">
    <location>
        <begin position="188"/>
        <end position="205"/>
    </location>
</feature>
<sequence>MKLAEYLTDWDTKFHLDVPLVLIILLFQSPLDGITSAVLAGPKNRLFAYSMTGLDGTAQKIGRTLSGRLWKGFFPGKRESLTTVLNLVQSSQYEFYGLLSGTQMKPFSNIPDLLQKDNSDQSNVVRINSQRSSTQCTIDVYHVKGGYQNGDVIQNTCTDQQTFVSLVASLATICIYCVIYYIGDIYTFTIMSLLSACTFALTKALSSGGLKVSKYASTDVAIPAGLGLLSNGTNHLKLLVGEENDVNCITKTKLELKPKSTNSLGVICVSIQALTVVLLFVMWKALPATQALLLLSYFIGYIANVLHCSYDSSDTVGKLVQTGSGTKHVTTIVANNRAAALSAVSLLTGAVNEDVYQSLLAKEAEWSRWISQLKQVAAKTPDQWRSELQFTKHTRYTMDIEAAIEGVLFSISQDENLHSFQKNSHDAVSQSA</sequence>
<feature type="transmembrane region" description="Helical" evidence="1">
    <location>
        <begin position="20"/>
        <end position="41"/>
    </location>
</feature>
<evidence type="ECO:0000313" key="3">
    <source>
        <dbReference type="Proteomes" id="UP000612746"/>
    </source>
</evidence>
<dbReference type="EMBL" id="JAEPRA010000004">
    <property type="protein sequence ID" value="KAG2186521.1"/>
    <property type="molecule type" value="Genomic_DNA"/>
</dbReference>
<feature type="transmembrane region" description="Helical" evidence="1">
    <location>
        <begin position="289"/>
        <end position="310"/>
    </location>
</feature>
<organism evidence="2 3">
    <name type="scientific">Umbelopsis vinacea</name>
    <dbReference type="NCBI Taxonomy" id="44442"/>
    <lineage>
        <taxon>Eukaryota</taxon>
        <taxon>Fungi</taxon>
        <taxon>Fungi incertae sedis</taxon>
        <taxon>Mucoromycota</taxon>
        <taxon>Mucoromycotina</taxon>
        <taxon>Umbelopsidomycetes</taxon>
        <taxon>Umbelopsidales</taxon>
        <taxon>Umbelopsidaceae</taxon>
        <taxon>Umbelopsis</taxon>
    </lineage>
</organism>